<dbReference type="Gene3D" id="3.10.20.30">
    <property type="match status" value="1"/>
</dbReference>
<name>A0A8J8Q8I9_9EURY</name>
<dbReference type="Proteomes" id="UP000766904">
    <property type="component" value="Unassembled WGS sequence"/>
</dbReference>
<evidence type="ECO:0000256" key="1">
    <source>
        <dbReference type="ARBA" id="ARBA00007874"/>
    </source>
</evidence>
<dbReference type="RefSeq" id="WP_148857305.1">
    <property type="nucleotide sequence ID" value="NZ_PHNJ01000003.1"/>
</dbReference>
<protein>
    <submittedName>
        <fullName evidence="10">(2Fe-2S)-binding protein</fullName>
    </submittedName>
</protein>
<keyword evidence="5" id="KW-0249">Electron transport</keyword>
<evidence type="ECO:0000256" key="2">
    <source>
        <dbReference type="ARBA" id="ARBA00022448"/>
    </source>
</evidence>
<gene>
    <name evidence="10" type="ORF">CV102_07710</name>
</gene>
<evidence type="ECO:0000256" key="3">
    <source>
        <dbReference type="ARBA" id="ARBA00022714"/>
    </source>
</evidence>
<dbReference type="PANTHER" id="PTHR43112">
    <property type="entry name" value="FERREDOXIN"/>
    <property type="match status" value="1"/>
</dbReference>
<keyword evidence="11" id="KW-1185">Reference proteome</keyword>
<keyword evidence="3" id="KW-0001">2Fe-2S</keyword>
<evidence type="ECO:0000256" key="4">
    <source>
        <dbReference type="ARBA" id="ARBA00022723"/>
    </source>
</evidence>
<evidence type="ECO:0000313" key="10">
    <source>
        <dbReference type="EMBL" id="TYL39165.1"/>
    </source>
</evidence>
<dbReference type="SUPFAM" id="SSF54292">
    <property type="entry name" value="2Fe-2S ferredoxin-like"/>
    <property type="match status" value="1"/>
</dbReference>
<dbReference type="AlphaFoldDB" id="A0A8J8Q8I9"/>
<evidence type="ECO:0000256" key="8">
    <source>
        <dbReference type="ARBA" id="ARBA00034078"/>
    </source>
</evidence>
<dbReference type="InterPro" id="IPR012675">
    <property type="entry name" value="Beta-grasp_dom_sf"/>
</dbReference>
<evidence type="ECO:0000256" key="7">
    <source>
        <dbReference type="ARBA" id="ARBA00023014"/>
    </source>
</evidence>
<comment type="caution">
    <text evidence="10">The sequence shown here is derived from an EMBL/GenBank/DDBJ whole genome shotgun (WGS) entry which is preliminary data.</text>
</comment>
<dbReference type="PROSITE" id="PS51085">
    <property type="entry name" value="2FE2S_FER_2"/>
    <property type="match status" value="1"/>
</dbReference>
<organism evidence="10 11">
    <name type="scientific">Natronococcus pandeyae</name>
    <dbReference type="NCBI Taxonomy" id="2055836"/>
    <lineage>
        <taxon>Archaea</taxon>
        <taxon>Methanobacteriati</taxon>
        <taxon>Methanobacteriota</taxon>
        <taxon>Stenosarchaea group</taxon>
        <taxon>Halobacteria</taxon>
        <taxon>Halobacteriales</taxon>
        <taxon>Natrialbaceae</taxon>
        <taxon>Natronococcus</taxon>
    </lineage>
</organism>
<keyword evidence="4" id="KW-0479">Metal-binding</keyword>
<dbReference type="Pfam" id="PF00111">
    <property type="entry name" value="Fer2"/>
    <property type="match status" value="1"/>
</dbReference>
<sequence>MGKRPCRKPDDSTDESKLTIVVPREMPRTDRRRLLAAIGGAGAVAISGCLDDDDVADDDVDSYEIEFPEEDETVDVEADQDVLDAALDAGVDIPYECEVGTCGECTTRYDGDANDVVTHDGNEYLEDDQIEDGWVLTCVAYPEDDFELEISHPDDE</sequence>
<keyword evidence="7" id="KW-0411">Iron-sulfur</keyword>
<comment type="cofactor">
    <cofactor evidence="8">
        <name>[2Fe-2S] cluster</name>
        <dbReference type="ChEBI" id="CHEBI:190135"/>
    </cofactor>
</comment>
<proteinExistence type="inferred from homology"/>
<evidence type="ECO:0000259" key="9">
    <source>
        <dbReference type="PROSITE" id="PS51085"/>
    </source>
</evidence>
<keyword evidence="2" id="KW-0813">Transport</keyword>
<feature type="domain" description="2Fe-2S ferredoxin-type" evidence="9">
    <location>
        <begin position="63"/>
        <end position="156"/>
    </location>
</feature>
<dbReference type="PANTHER" id="PTHR43112:SF3">
    <property type="entry name" value="FERREDOXIN-2, CHLOROPLASTIC"/>
    <property type="match status" value="1"/>
</dbReference>
<evidence type="ECO:0000256" key="5">
    <source>
        <dbReference type="ARBA" id="ARBA00022982"/>
    </source>
</evidence>
<dbReference type="EMBL" id="PHNJ01000003">
    <property type="protein sequence ID" value="TYL39165.1"/>
    <property type="molecule type" value="Genomic_DNA"/>
</dbReference>
<dbReference type="CDD" id="cd00207">
    <property type="entry name" value="fer2"/>
    <property type="match status" value="1"/>
</dbReference>
<dbReference type="GO" id="GO:0051537">
    <property type="term" value="F:2 iron, 2 sulfur cluster binding"/>
    <property type="evidence" value="ECO:0007669"/>
    <property type="project" value="UniProtKB-KW"/>
</dbReference>
<evidence type="ECO:0000313" key="11">
    <source>
        <dbReference type="Proteomes" id="UP000766904"/>
    </source>
</evidence>
<dbReference type="GO" id="GO:0046872">
    <property type="term" value="F:metal ion binding"/>
    <property type="evidence" value="ECO:0007669"/>
    <property type="project" value="UniProtKB-KW"/>
</dbReference>
<reference evidence="10" key="1">
    <citation type="submission" date="2017-11" db="EMBL/GenBank/DDBJ databases">
        <authorList>
            <person name="Kajale S.C."/>
            <person name="Sharma A."/>
        </authorList>
    </citation>
    <scope>NUCLEOTIDE SEQUENCE</scope>
    <source>
        <strain evidence="10">LS1_42</strain>
    </source>
</reference>
<dbReference type="InterPro" id="IPR001041">
    <property type="entry name" value="2Fe-2S_ferredoxin-type"/>
</dbReference>
<comment type="similarity">
    <text evidence="1">Belongs to the 2Fe2S plant-type ferredoxin family.</text>
</comment>
<dbReference type="InterPro" id="IPR036010">
    <property type="entry name" value="2Fe-2S_ferredoxin-like_sf"/>
</dbReference>
<dbReference type="OrthoDB" id="235534at2157"/>
<accession>A0A8J8Q8I9</accession>
<evidence type="ECO:0000256" key="6">
    <source>
        <dbReference type="ARBA" id="ARBA00023004"/>
    </source>
</evidence>
<keyword evidence="6" id="KW-0408">Iron</keyword>